<evidence type="ECO:0000313" key="4">
    <source>
        <dbReference type="Proteomes" id="UP000076925"/>
    </source>
</evidence>
<comment type="caution">
    <text evidence="3">The sequence shown here is derived from an EMBL/GenBank/DDBJ whole genome shotgun (WGS) entry which is preliminary data.</text>
</comment>
<name>A0A139WSA2_9CYAN</name>
<dbReference type="InterPro" id="IPR010328">
    <property type="entry name" value="DUF928"/>
</dbReference>
<proteinExistence type="predicted"/>
<dbReference type="Proteomes" id="UP000076925">
    <property type="component" value="Unassembled WGS sequence"/>
</dbReference>
<evidence type="ECO:0008006" key="5">
    <source>
        <dbReference type="Google" id="ProtNLM"/>
    </source>
</evidence>
<dbReference type="EMBL" id="ANNX02000052">
    <property type="protein sequence ID" value="KYC35312.1"/>
    <property type="molecule type" value="Genomic_DNA"/>
</dbReference>
<dbReference type="STRING" id="128403.WA1_09190"/>
<sequence>MLNNRQLINLIIVGLFLLGTEPAIAQSIANSSAKTNRLISQVRFKPPPNQGKPKKTSGAGTRRDWLCPQDVTLTTSSNISLDQPSAIALVPNNTNYGLTLAERPTFLVYLPQTSAKQVVLSLMEEGTKHHSQTFFPITGESGVIAVTIPNNSPPLSVGKNYQWALVLVCGEKPSPNDPTIASWVSRVALPQPPTSQKTPLEQANWYSEKGIWYDALTALAQAKKAQPNNKAITDIWTDFLKSTGLEVVVTEPLRMN</sequence>
<protein>
    <recommendedName>
        <fullName evidence="5">DUF928 domain-containing protein</fullName>
    </recommendedName>
</protein>
<feature type="chain" id="PRO_5007300415" description="DUF928 domain-containing protein" evidence="2">
    <location>
        <begin position="26"/>
        <end position="256"/>
    </location>
</feature>
<reference evidence="3 4" key="1">
    <citation type="journal article" date="2013" name="Genome Biol. Evol.">
        <title>Genomes of Stigonematalean cyanobacteria (subsection V) and the evolution of oxygenic photosynthesis from prokaryotes to plastids.</title>
        <authorList>
            <person name="Dagan T."/>
            <person name="Roettger M."/>
            <person name="Stucken K."/>
            <person name="Landan G."/>
            <person name="Koch R."/>
            <person name="Major P."/>
            <person name="Gould S.B."/>
            <person name="Goremykin V.V."/>
            <person name="Rippka R."/>
            <person name="Tandeau de Marsac N."/>
            <person name="Gugger M."/>
            <person name="Lockhart P.J."/>
            <person name="Allen J.F."/>
            <person name="Brune I."/>
            <person name="Maus I."/>
            <person name="Puhler A."/>
            <person name="Martin W.F."/>
        </authorList>
    </citation>
    <scope>NUCLEOTIDE SEQUENCE [LARGE SCALE GENOMIC DNA]</scope>
    <source>
        <strain evidence="3 4">PCC 7110</strain>
    </source>
</reference>
<keyword evidence="4" id="KW-1185">Reference proteome</keyword>
<evidence type="ECO:0000256" key="1">
    <source>
        <dbReference type="SAM" id="MobiDB-lite"/>
    </source>
</evidence>
<evidence type="ECO:0000256" key="2">
    <source>
        <dbReference type="SAM" id="SignalP"/>
    </source>
</evidence>
<dbReference type="Pfam" id="PF06051">
    <property type="entry name" value="DUF928"/>
    <property type="match status" value="1"/>
</dbReference>
<dbReference type="RefSeq" id="WP_017745354.1">
    <property type="nucleotide sequence ID" value="NZ_KQ976354.1"/>
</dbReference>
<dbReference type="AlphaFoldDB" id="A0A139WSA2"/>
<keyword evidence="2" id="KW-0732">Signal</keyword>
<feature type="region of interest" description="Disordered" evidence="1">
    <location>
        <begin position="41"/>
        <end position="63"/>
    </location>
</feature>
<organism evidence="3 4">
    <name type="scientific">Scytonema hofmannii PCC 7110</name>
    <dbReference type="NCBI Taxonomy" id="128403"/>
    <lineage>
        <taxon>Bacteria</taxon>
        <taxon>Bacillati</taxon>
        <taxon>Cyanobacteriota</taxon>
        <taxon>Cyanophyceae</taxon>
        <taxon>Nostocales</taxon>
        <taxon>Scytonemataceae</taxon>
        <taxon>Scytonema</taxon>
    </lineage>
</organism>
<dbReference type="OrthoDB" id="536034at2"/>
<feature type="signal peptide" evidence="2">
    <location>
        <begin position="1"/>
        <end position="25"/>
    </location>
</feature>
<accession>A0A139WSA2</accession>
<evidence type="ECO:0000313" key="3">
    <source>
        <dbReference type="EMBL" id="KYC35312.1"/>
    </source>
</evidence>
<gene>
    <name evidence="3" type="ORF">WA1_09190</name>
</gene>